<dbReference type="AlphaFoldDB" id="A0A0F9FTZ2"/>
<organism evidence="1">
    <name type="scientific">marine sediment metagenome</name>
    <dbReference type="NCBI Taxonomy" id="412755"/>
    <lineage>
        <taxon>unclassified sequences</taxon>
        <taxon>metagenomes</taxon>
        <taxon>ecological metagenomes</taxon>
    </lineage>
</organism>
<protein>
    <submittedName>
        <fullName evidence="1">Uncharacterized protein</fullName>
    </submittedName>
</protein>
<proteinExistence type="predicted"/>
<reference evidence="1" key="1">
    <citation type="journal article" date="2015" name="Nature">
        <title>Complex archaea that bridge the gap between prokaryotes and eukaryotes.</title>
        <authorList>
            <person name="Spang A."/>
            <person name="Saw J.H."/>
            <person name="Jorgensen S.L."/>
            <person name="Zaremba-Niedzwiedzka K."/>
            <person name="Martijn J."/>
            <person name="Lind A.E."/>
            <person name="van Eijk R."/>
            <person name="Schleper C."/>
            <person name="Guy L."/>
            <person name="Ettema T.J."/>
        </authorList>
    </citation>
    <scope>NUCLEOTIDE SEQUENCE</scope>
</reference>
<sequence length="224" mass="26468">MTMEMFYCMKNKTLNLSASSKLHKDIAGQRARQGQKERDKMSYEIIRKIRIDQNKVLITCASNNVYPRTFEECESFSLSKILQEKGHDALELEIFKAYESGCFQQGSSKYMRALEVLRHLPEYKSFDWHLPGLGKDYDICQKNRETPAFDNLLKKALKTRLPKEKFIVFKKYDGENIYLWKITKRCASWIRERARAKIFKYEEDANNISACFQNSQDWQVARIT</sequence>
<comment type="caution">
    <text evidence="1">The sequence shown here is derived from an EMBL/GenBank/DDBJ whole genome shotgun (WGS) entry which is preliminary data.</text>
</comment>
<dbReference type="EMBL" id="LAZR01031138">
    <property type="protein sequence ID" value="KKL54612.1"/>
    <property type="molecule type" value="Genomic_DNA"/>
</dbReference>
<accession>A0A0F9FTZ2</accession>
<name>A0A0F9FTZ2_9ZZZZ</name>
<evidence type="ECO:0000313" key="1">
    <source>
        <dbReference type="EMBL" id="KKL54612.1"/>
    </source>
</evidence>
<gene>
    <name evidence="1" type="ORF">LCGC14_2263700</name>
</gene>